<dbReference type="STRING" id="1121416.SAMN02745220_03581"/>
<dbReference type="EMBL" id="FRFE01000020">
    <property type="protein sequence ID" value="SHO50672.1"/>
    <property type="molecule type" value="Genomic_DNA"/>
</dbReference>
<gene>
    <name evidence="1" type="ORF">SAMN02745220_03581</name>
</gene>
<name>A0A1M7YDF6_9BACT</name>
<dbReference type="RefSeq" id="WP_073615037.1">
    <property type="nucleotide sequence ID" value="NZ_FRFE01000020.1"/>
</dbReference>
<sequence>MQELSKSQKARTAIRTFKTIADALTLQGVYTPSGKTGEKLAEALKMLSPEIYGSMSDPRIVELKGLEYVIDRMPCGVEGCTRLILTAQEDFQDTAFSKIVPLKRRRVSYAVSDKEMCFVITHGLSEIYDILTHITFLNIEAHKIYHQACNRIDGTTPEWRELERLVQEGRMPEGGELDQAIWNLSIILGRTYKETRETYESLNANHKQYASNNGLFKIVYTIGKRVIDEQKEGKDELTVYFTPSLREMIGQHTYATLWAQSLKERLYELGFKERPLHVISANMHSIRNILYGSGALLAKGIDVPEDLYQMVRLIRSKGKEVSAYAAEHGFVMHKDQSGSNIDVHIVDTALIDEKTLHPSCTFDMEYVREHKPVLVVMDYAFGTQAFEVMDELLCPCYFSDKVVTYQIESISVMGKAGILPGRKGDIMLATAHVMEGTPHNYIVQNDLNPADFENGVDVYSGPMVTVLGTSLQNRDVLERFHTSNWKAVGLEMEGGHYQRAINAAIIQGHINPEMKTRYAYYASDNPLVSGQTLASGPMGEEGIVPTYMISRVILEKILNPEGRPKK</sequence>
<dbReference type="Pfam" id="PF21850">
    <property type="entry name" value="DUF6909"/>
    <property type="match status" value="2"/>
</dbReference>
<dbReference type="AlphaFoldDB" id="A0A1M7YDF6"/>
<dbReference type="InterPro" id="IPR054204">
    <property type="entry name" value="DUF6909"/>
</dbReference>
<reference evidence="1 2" key="1">
    <citation type="submission" date="2016-12" db="EMBL/GenBank/DDBJ databases">
        <authorList>
            <person name="Song W.-J."/>
            <person name="Kurnit D.M."/>
        </authorList>
    </citation>
    <scope>NUCLEOTIDE SEQUENCE [LARGE SCALE GENOMIC DNA]</scope>
    <source>
        <strain evidence="1 2">DSM 18488</strain>
    </source>
</reference>
<evidence type="ECO:0000313" key="1">
    <source>
        <dbReference type="EMBL" id="SHO50672.1"/>
    </source>
</evidence>
<proteinExistence type="predicted"/>
<protein>
    <submittedName>
        <fullName evidence="1">Uncharacterized protein</fullName>
    </submittedName>
</protein>
<organism evidence="1 2">
    <name type="scientific">Desulfopila aestuarii DSM 18488</name>
    <dbReference type="NCBI Taxonomy" id="1121416"/>
    <lineage>
        <taxon>Bacteria</taxon>
        <taxon>Pseudomonadati</taxon>
        <taxon>Thermodesulfobacteriota</taxon>
        <taxon>Desulfobulbia</taxon>
        <taxon>Desulfobulbales</taxon>
        <taxon>Desulfocapsaceae</taxon>
        <taxon>Desulfopila</taxon>
    </lineage>
</organism>
<accession>A0A1M7YDF6</accession>
<evidence type="ECO:0000313" key="2">
    <source>
        <dbReference type="Proteomes" id="UP000184603"/>
    </source>
</evidence>
<dbReference type="OrthoDB" id="9776951at2"/>
<keyword evidence="2" id="KW-1185">Reference proteome</keyword>
<dbReference type="Proteomes" id="UP000184603">
    <property type="component" value="Unassembled WGS sequence"/>
</dbReference>